<gene>
    <name evidence="1" type="ORF">Q9312_08710</name>
</gene>
<name>A0AA51RWK4_9GAMM</name>
<dbReference type="CDD" id="cd00586">
    <property type="entry name" value="4HBT"/>
    <property type="match status" value="1"/>
</dbReference>
<dbReference type="Gene3D" id="3.10.129.10">
    <property type="entry name" value="Hotdog Thioesterase"/>
    <property type="match status" value="1"/>
</dbReference>
<dbReference type="AlphaFoldDB" id="A0AA51RWK4"/>
<keyword evidence="2" id="KW-1185">Reference proteome</keyword>
<accession>A0AA51RWK4</accession>
<dbReference type="EC" id="3.1.2.-" evidence="1"/>
<protein>
    <submittedName>
        <fullName evidence="1">Thioesterase family protein</fullName>
        <ecNumber evidence="1">3.1.2.-</ecNumber>
    </submittedName>
</protein>
<reference evidence="1 2" key="1">
    <citation type="submission" date="2023-08" db="EMBL/GenBank/DDBJ databases">
        <title>Pleionea litopenaei sp. nov., isolated from stomach of juvenile Litopenaeus vannamei.</title>
        <authorList>
            <person name="Rho A.M."/>
            <person name="Hwang C.Y."/>
        </authorList>
    </citation>
    <scope>NUCLEOTIDE SEQUENCE [LARGE SCALE GENOMIC DNA]</scope>
    <source>
        <strain evidence="1 2">HL-JVS1</strain>
    </source>
</reference>
<dbReference type="Proteomes" id="UP001239782">
    <property type="component" value="Chromosome"/>
</dbReference>
<proteinExistence type="predicted"/>
<dbReference type="KEGG" id="plei:Q9312_08710"/>
<dbReference type="PANTHER" id="PTHR31793">
    <property type="entry name" value="4-HYDROXYBENZOYL-COA THIOESTERASE FAMILY MEMBER"/>
    <property type="match status" value="1"/>
</dbReference>
<organism evidence="1 2">
    <name type="scientific">Pleionea litopenaei</name>
    <dbReference type="NCBI Taxonomy" id="3070815"/>
    <lineage>
        <taxon>Bacteria</taxon>
        <taxon>Pseudomonadati</taxon>
        <taxon>Pseudomonadota</taxon>
        <taxon>Gammaproteobacteria</taxon>
        <taxon>Oceanospirillales</taxon>
        <taxon>Pleioneaceae</taxon>
        <taxon>Pleionea</taxon>
    </lineage>
</organism>
<dbReference type="Pfam" id="PF13279">
    <property type="entry name" value="4HBT_2"/>
    <property type="match status" value="1"/>
</dbReference>
<dbReference type="RefSeq" id="WP_309204207.1">
    <property type="nucleotide sequence ID" value="NZ_CP133548.1"/>
</dbReference>
<dbReference type="SUPFAM" id="SSF54637">
    <property type="entry name" value="Thioesterase/thiol ester dehydrase-isomerase"/>
    <property type="match status" value="1"/>
</dbReference>
<dbReference type="InterPro" id="IPR029069">
    <property type="entry name" value="HotDog_dom_sf"/>
</dbReference>
<dbReference type="PANTHER" id="PTHR31793:SF40">
    <property type="entry name" value="ACYL-COA THIOESTER HYDROLASE, YBGC_YBAW FAMILY"/>
    <property type="match status" value="1"/>
</dbReference>
<dbReference type="EMBL" id="CP133548">
    <property type="protein sequence ID" value="WMS88981.1"/>
    <property type="molecule type" value="Genomic_DNA"/>
</dbReference>
<sequence length="148" mass="17076">MSLSLQEFIEQYPIIIDIPVQWGEMDAFNHVNNVVYFRYFESARIAYMEQTKIMSEMQETQVGPILANTECRYRRPVTYPDQLKVGCRTLELGDQEIIQEYAVFSLQQQTITTLGKARVVMVDYKTGQKVAVSDTIKAAIVKQQPELD</sequence>
<dbReference type="GO" id="GO:0047617">
    <property type="term" value="F:fatty acyl-CoA hydrolase activity"/>
    <property type="evidence" value="ECO:0007669"/>
    <property type="project" value="TreeGrafter"/>
</dbReference>
<keyword evidence="1" id="KW-0378">Hydrolase</keyword>
<dbReference type="InterPro" id="IPR050563">
    <property type="entry name" value="4-hydroxybenzoyl-CoA_TE"/>
</dbReference>
<evidence type="ECO:0000313" key="2">
    <source>
        <dbReference type="Proteomes" id="UP001239782"/>
    </source>
</evidence>
<evidence type="ECO:0000313" key="1">
    <source>
        <dbReference type="EMBL" id="WMS88981.1"/>
    </source>
</evidence>